<accession>A0AAN7NHQ2</accession>
<dbReference type="Proteomes" id="UP001333110">
    <property type="component" value="Unassembled WGS sequence"/>
</dbReference>
<evidence type="ECO:0000313" key="1">
    <source>
        <dbReference type="EMBL" id="KAK4816217.1"/>
    </source>
</evidence>
<dbReference type="EMBL" id="JAUNZN010000009">
    <property type="protein sequence ID" value="KAK4816217.1"/>
    <property type="molecule type" value="Genomic_DNA"/>
</dbReference>
<name>A0AAN7NHQ2_MYCAM</name>
<keyword evidence="2" id="KW-1185">Reference proteome</keyword>
<gene>
    <name evidence="1" type="ORF">QYF61_013455</name>
</gene>
<organism evidence="1 2">
    <name type="scientific">Mycteria americana</name>
    <name type="common">Wood stork</name>
    <dbReference type="NCBI Taxonomy" id="33587"/>
    <lineage>
        <taxon>Eukaryota</taxon>
        <taxon>Metazoa</taxon>
        <taxon>Chordata</taxon>
        <taxon>Craniata</taxon>
        <taxon>Vertebrata</taxon>
        <taxon>Euteleostomi</taxon>
        <taxon>Archelosauria</taxon>
        <taxon>Archosauria</taxon>
        <taxon>Dinosauria</taxon>
        <taxon>Saurischia</taxon>
        <taxon>Theropoda</taxon>
        <taxon>Coelurosauria</taxon>
        <taxon>Aves</taxon>
        <taxon>Neognathae</taxon>
        <taxon>Neoaves</taxon>
        <taxon>Aequornithes</taxon>
        <taxon>Ciconiiformes</taxon>
        <taxon>Ciconiidae</taxon>
        <taxon>Mycteria</taxon>
    </lineage>
</organism>
<dbReference type="AlphaFoldDB" id="A0AAN7NHQ2"/>
<proteinExistence type="predicted"/>
<reference evidence="1 2" key="1">
    <citation type="journal article" date="2023" name="J. Hered.">
        <title>Chromosome-level genome of the wood stork (Mycteria americana) provides insight into avian chromosome evolution.</title>
        <authorList>
            <person name="Flamio R. Jr."/>
            <person name="Ramstad K.M."/>
        </authorList>
    </citation>
    <scope>NUCLEOTIDE SEQUENCE [LARGE SCALE GENOMIC DNA]</scope>
    <source>
        <strain evidence="1">JAX WOST 10</strain>
    </source>
</reference>
<dbReference type="PANTHER" id="PTHR33332">
    <property type="entry name" value="REVERSE TRANSCRIPTASE DOMAIN-CONTAINING PROTEIN"/>
    <property type="match status" value="1"/>
</dbReference>
<protein>
    <submittedName>
        <fullName evidence="1">Uncharacterized protein</fullName>
    </submittedName>
</protein>
<sequence>MSQQCALAAKRANHVLGCIEHSTASQSREVIVPVYTTLVQPPLKYCVQFWVPQYKKDIKLLECVRRRATKMVKCLESKTYKEQLRSLVLFSLEKRRLRSLSEFKEHLGDAVSHVV</sequence>
<evidence type="ECO:0000313" key="2">
    <source>
        <dbReference type="Proteomes" id="UP001333110"/>
    </source>
</evidence>
<comment type="caution">
    <text evidence="1">The sequence shown here is derived from an EMBL/GenBank/DDBJ whole genome shotgun (WGS) entry which is preliminary data.</text>
</comment>